<protein>
    <submittedName>
        <fullName evidence="2">Uncharacterized protein</fullName>
    </submittedName>
</protein>
<dbReference type="Proteomes" id="UP001159405">
    <property type="component" value="Unassembled WGS sequence"/>
</dbReference>
<organism evidence="2 3">
    <name type="scientific">Porites lobata</name>
    <dbReference type="NCBI Taxonomy" id="104759"/>
    <lineage>
        <taxon>Eukaryota</taxon>
        <taxon>Metazoa</taxon>
        <taxon>Cnidaria</taxon>
        <taxon>Anthozoa</taxon>
        <taxon>Hexacorallia</taxon>
        <taxon>Scleractinia</taxon>
        <taxon>Fungiina</taxon>
        <taxon>Poritidae</taxon>
        <taxon>Porites</taxon>
    </lineage>
</organism>
<dbReference type="EMBL" id="CALNXK010000027">
    <property type="protein sequence ID" value="CAH3114309.1"/>
    <property type="molecule type" value="Genomic_DNA"/>
</dbReference>
<accession>A0ABN8NNS7</accession>
<reference evidence="2 3" key="1">
    <citation type="submission" date="2022-05" db="EMBL/GenBank/DDBJ databases">
        <authorList>
            <consortium name="Genoscope - CEA"/>
            <person name="William W."/>
        </authorList>
    </citation>
    <scope>NUCLEOTIDE SEQUENCE [LARGE SCALE GENOMIC DNA]</scope>
</reference>
<keyword evidence="3" id="KW-1185">Reference proteome</keyword>
<evidence type="ECO:0000313" key="2">
    <source>
        <dbReference type="EMBL" id="CAH3114309.1"/>
    </source>
</evidence>
<name>A0ABN8NNS7_9CNID</name>
<proteinExistence type="predicted"/>
<gene>
    <name evidence="2" type="ORF">PLOB_00022844</name>
</gene>
<feature type="compositionally biased region" description="Acidic residues" evidence="1">
    <location>
        <begin position="59"/>
        <end position="68"/>
    </location>
</feature>
<comment type="caution">
    <text evidence="2">The sequence shown here is derived from an EMBL/GenBank/DDBJ whole genome shotgun (WGS) entry which is preliminary data.</text>
</comment>
<sequence length="105" mass="12020">RRIRSLSSRIRRGLRRFFARLGRSRDSERKLKRFQSSMEKIFSVNSRGSRGPESSGFISDEEDLDDNTPPDYSNSQLKIKLTSVKPGALMTETDGPIEIEMVVLK</sequence>
<feature type="non-terminal residue" evidence="2">
    <location>
        <position position="1"/>
    </location>
</feature>
<evidence type="ECO:0000256" key="1">
    <source>
        <dbReference type="SAM" id="MobiDB-lite"/>
    </source>
</evidence>
<evidence type="ECO:0000313" key="3">
    <source>
        <dbReference type="Proteomes" id="UP001159405"/>
    </source>
</evidence>
<feature type="region of interest" description="Disordered" evidence="1">
    <location>
        <begin position="42"/>
        <end position="74"/>
    </location>
</feature>